<organism evidence="5 6">
    <name type="scientific">Tunturiibacter lichenicola</name>
    <dbReference type="NCBI Taxonomy" id="2051959"/>
    <lineage>
        <taxon>Bacteria</taxon>
        <taxon>Pseudomonadati</taxon>
        <taxon>Acidobacteriota</taxon>
        <taxon>Terriglobia</taxon>
        <taxon>Terriglobales</taxon>
        <taxon>Acidobacteriaceae</taxon>
        <taxon>Tunturiibacter</taxon>
    </lineage>
</organism>
<evidence type="ECO:0000256" key="1">
    <source>
        <dbReference type="ARBA" id="ARBA00001947"/>
    </source>
</evidence>
<dbReference type="Proteomes" id="UP000564385">
    <property type="component" value="Unassembled WGS sequence"/>
</dbReference>
<keyword evidence="3" id="KW-0479">Metal-binding</keyword>
<evidence type="ECO:0000313" key="6">
    <source>
        <dbReference type="Proteomes" id="UP000564385"/>
    </source>
</evidence>
<dbReference type="AlphaFoldDB" id="A0A852VQ69"/>
<proteinExistence type="inferred from homology"/>
<dbReference type="GO" id="GO:0008270">
    <property type="term" value="F:zinc ion binding"/>
    <property type="evidence" value="ECO:0007669"/>
    <property type="project" value="InterPro"/>
</dbReference>
<evidence type="ECO:0000313" key="5">
    <source>
        <dbReference type="EMBL" id="NYF91492.1"/>
    </source>
</evidence>
<evidence type="ECO:0000256" key="2">
    <source>
        <dbReference type="ARBA" id="ARBA00006217"/>
    </source>
</evidence>
<keyword evidence="5" id="KW-0456">Lyase</keyword>
<evidence type="ECO:0000256" key="3">
    <source>
        <dbReference type="ARBA" id="ARBA00022723"/>
    </source>
</evidence>
<dbReference type="GO" id="GO:0004089">
    <property type="term" value="F:carbonate dehydratase activity"/>
    <property type="evidence" value="ECO:0007669"/>
    <property type="project" value="UniProtKB-EC"/>
</dbReference>
<accession>A0A852VQ69</accession>
<keyword evidence="4" id="KW-0862">Zinc</keyword>
<dbReference type="EC" id="4.2.1.1" evidence="5"/>
<reference evidence="5 6" key="1">
    <citation type="submission" date="2020-07" db="EMBL/GenBank/DDBJ databases">
        <title>Genomic Encyclopedia of Type Strains, Phase IV (KMG-V): Genome sequencing to study the core and pangenomes of soil and plant-associated prokaryotes.</title>
        <authorList>
            <person name="Whitman W."/>
        </authorList>
    </citation>
    <scope>NUCLEOTIDE SEQUENCE [LARGE SCALE GENOMIC DNA]</scope>
    <source>
        <strain evidence="5 6">M8UP22</strain>
    </source>
</reference>
<dbReference type="SMART" id="SM00947">
    <property type="entry name" value="Pro_CA"/>
    <property type="match status" value="1"/>
</dbReference>
<dbReference type="EMBL" id="JACCCU010000002">
    <property type="protein sequence ID" value="NYF91492.1"/>
    <property type="molecule type" value="Genomic_DNA"/>
</dbReference>
<comment type="cofactor">
    <cofactor evidence="1">
        <name>Zn(2+)</name>
        <dbReference type="ChEBI" id="CHEBI:29105"/>
    </cofactor>
</comment>
<dbReference type="SUPFAM" id="SSF53056">
    <property type="entry name" value="beta-carbonic anhydrase, cab"/>
    <property type="match status" value="1"/>
</dbReference>
<comment type="caution">
    <text evidence="5">The sequence shown here is derived from an EMBL/GenBank/DDBJ whole genome shotgun (WGS) entry which is preliminary data.</text>
</comment>
<comment type="similarity">
    <text evidence="2">Belongs to the beta-class carbonic anhydrase family.</text>
</comment>
<name>A0A852VQ69_9BACT</name>
<dbReference type="InterPro" id="IPR001765">
    <property type="entry name" value="Carbonic_anhydrase"/>
</dbReference>
<dbReference type="InterPro" id="IPR036874">
    <property type="entry name" value="Carbonic_anhydrase_sf"/>
</dbReference>
<gene>
    <name evidence="5" type="ORF">HDF08_003594</name>
</gene>
<sequence>MNSTTDGNANEFNEYVYSLSPGYNEPNVRAAFKNAVPLRTIVMFCYDPRAAQIPFMLARIWPHEVYPGELVLDKAGNKVGSNATIFPIVVAGGRAIDALRSITIGHHLFGVQNIVVAHHTFCGTTSFTADGLIDAFQAEQGADLSAVYERDSLAIRDFRSSLNHDVNLVRASAGVPRTLNIYGYLFHIDTDEFTLVVEDAQNVARAR</sequence>
<protein>
    <submittedName>
        <fullName evidence="5">Carbonic anhydrase</fullName>
        <ecNumber evidence="5">4.2.1.1</ecNumber>
    </submittedName>
</protein>
<dbReference type="PANTHER" id="PTHR43175">
    <property type="entry name" value="CARBONIC ANHYDRASE"/>
    <property type="match status" value="1"/>
</dbReference>
<dbReference type="Gene3D" id="3.40.1050.10">
    <property type="entry name" value="Carbonic anhydrase"/>
    <property type="match status" value="1"/>
</dbReference>
<evidence type="ECO:0000256" key="4">
    <source>
        <dbReference type="ARBA" id="ARBA00022833"/>
    </source>
</evidence>
<dbReference type="PANTHER" id="PTHR43175:SF3">
    <property type="entry name" value="CARBON DISULFIDE HYDROLASE"/>
    <property type="match status" value="1"/>
</dbReference>